<keyword evidence="2" id="KW-1185">Reference proteome</keyword>
<name>A0A9W6KQB4_9ACTN</name>
<evidence type="ECO:0000313" key="1">
    <source>
        <dbReference type="EMBL" id="GLL06152.1"/>
    </source>
</evidence>
<sequence length="70" mass="7786">MLRDACESASVVVRAAPSRDLSGWVQEFTTYRERLARPLRRQEIAAFAGCPPSRFSPGSISFKTRTPGRS</sequence>
<dbReference type="EMBL" id="BSFP01000068">
    <property type="protein sequence ID" value="GLL06152.1"/>
    <property type="molecule type" value="Genomic_DNA"/>
</dbReference>
<dbReference type="RefSeq" id="WP_261960118.1">
    <property type="nucleotide sequence ID" value="NZ_BAAAXA010000001.1"/>
</dbReference>
<comment type="caution">
    <text evidence="1">The sequence shown here is derived from an EMBL/GenBank/DDBJ whole genome shotgun (WGS) entry which is preliminary data.</text>
</comment>
<proteinExistence type="predicted"/>
<dbReference type="Proteomes" id="UP001143480">
    <property type="component" value="Unassembled WGS sequence"/>
</dbReference>
<organism evidence="1 2">
    <name type="scientific">Dactylosporangium matsuzakiense</name>
    <dbReference type="NCBI Taxonomy" id="53360"/>
    <lineage>
        <taxon>Bacteria</taxon>
        <taxon>Bacillati</taxon>
        <taxon>Actinomycetota</taxon>
        <taxon>Actinomycetes</taxon>
        <taxon>Micromonosporales</taxon>
        <taxon>Micromonosporaceae</taxon>
        <taxon>Dactylosporangium</taxon>
    </lineage>
</organism>
<dbReference type="AlphaFoldDB" id="A0A9W6KQB4"/>
<reference evidence="1" key="2">
    <citation type="submission" date="2023-01" db="EMBL/GenBank/DDBJ databases">
        <authorList>
            <person name="Sun Q."/>
            <person name="Evtushenko L."/>
        </authorList>
    </citation>
    <scope>NUCLEOTIDE SEQUENCE</scope>
    <source>
        <strain evidence="1">VKM Ac-1321</strain>
    </source>
</reference>
<gene>
    <name evidence="1" type="ORF">GCM10017581_079000</name>
</gene>
<protein>
    <submittedName>
        <fullName evidence="1">Uncharacterized protein</fullName>
    </submittedName>
</protein>
<reference evidence="1" key="1">
    <citation type="journal article" date="2014" name="Int. J. Syst. Evol. Microbiol.">
        <title>Complete genome sequence of Corynebacterium casei LMG S-19264T (=DSM 44701T), isolated from a smear-ripened cheese.</title>
        <authorList>
            <consortium name="US DOE Joint Genome Institute (JGI-PGF)"/>
            <person name="Walter F."/>
            <person name="Albersmeier A."/>
            <person name="Kalinowski J."/>
            <person name="Ruckert C."/>
        </authorList>
    </citation>
    <scope>NUCLEOTIDE SEQUENCE</scope>
    <source>
        <strain evidence="1">VKM Ac-1321</strain>
    </source>
</reference>
<evidence type="ECO:0000313" key="2">
    <source>
        <dbReference type="Proteomes" id="UP001143480"/>
    </source>
</evidence>
<accession>A0A9W6KQB4</accession>